<keyword evidence="1" id="KW-0812">Transmembrane</keyword>
<keyword evidence="1" id="KW-1133">Transmembrane helix</keyword>
<keyword evidence="1" id="KW-0472">Membrane</keyword>
<name>A0A069DNK4_9CNID</name>
<proteinExistence type="evidence at transcript level"/>
<dbReference type="InterPro" id="IPR036514">
    <property type="entry name" value="SGNH_hydro_sf"/>
</dbReference>
<evidence type="ECO:0000256" key="1">
    <source>
        <dbReference type="SAM" id="Phobius"/>
    </source>
</evidence>
<dbReference type="Gene3D" id="3.40.50.1110">
    <property type="entry name" value="SGNH hydrolase"/>
    <property type="match status" value="1"/>
</dbReference>
<dbReference type="EMBL" id="GBGP01000021">
    <property type="protein sequence ID" value="JAC85162.1"/>
    <property type="molecule type" value="mRNA"/>
</dbReference>
<sequence length="497" mass="57583">MLYGKEKTSIKINDITITKAVKISVIHYALLALVITCIIFRAHQSNKKTDSQQLQNFFFPLHNDTESQQEIKFDNCAYSVDVPAAVLPWQPFEINIRYKKSPKMECTFDDQDGGSIFRVQLYSIYEMSSQTTVYKGNGTYSVNITLTVPTKYIAMVFVTYVHHQGKETRRHVNPLLRQLRGSPFELLVMNRNQSSPPLGYSKYCSRNESGVAAGRWVKCGAIFPKVEQCGPWQSAEFDFDKINGFHWLPYTCQYHSFTNDEIKKCFAKNGWDSIVFAGDSHMRYRAYHWASRLYGGCTSCVKTHIQMIFEKTPRIEWIFDARGTRLPLSFQNITLPFEKYIHQKVRRSKFSKPFSQTALKSQLFLLNFGHWVLRESLDREFMEKKLHAYGRAAQKLIAQKKVVIWVNTVSLPWRMERAVKNWRENTSPYRVRHFNQIADRILSGYGIPIVDAYSVSDSRIGATHDQTHFTKRMPGNEYGGVVENAISNIIFNKLCNK</sequence>
<evidence type="ECO:0000313" key="2">
    <source>
        <dbReference type="EMBL" id="JAC85162.1"/>
    </source>
</evidence>
<accession>A0A069DNK4</accession>
<organism evidence="2">
    <name type="scientific">Clytia hemisphaerica</name>
    <dbReference type="NCBI Taxonomy" id="252671"/>
    <lineage>
        <taxon>Eukaryota</taxon>
        <taxon>Metazoa</taxon>
        <taxon>Cnidaria</taxon>
        <taxon>Hydrozoa</taxon>
        <taxon>Hydroidolina</taxon>
        <taxon>Leptothecata</taxon>
        <taxon>Obeliida</taxon>
        <taxon>Clytiidae</taxon>
        <taxon>Clytia</taxon>
    </lineage>
</organism>
<dbReference type="AlphaFoldDB" id="A0A069DNK4"/>
<feature type="transmembrane region" description="Helical" evidence="1">
    <location>
        <begin position="20"/>
        <end position="42"/>
    </location>
</feature>
<reference evidence="2" key="1">
    <citation type="journal article" date="2014" name="PLoS Genet.">
        <title>Differential Responses to Wnt and PCP Disruption Predict Expression and Developmental Function of Conserved and Novel Genes in a Cnidarian.</title>
        <authorList>
            <person name="Lapebie P."/>
            <person name="Ruggiero A."/>
            <person name="Barreau C."/>
            <person name="Chevalier S."/>
            <person name="Chang P."/>
            <person name="Dru P."/>
            <person name="Houliston E."/>
            <person name="Momose T."/>
        </authorList>
    </citation>
    <scope>NUCLEOTIDE SEQUENCE</scope>
</reference>
<protein>
    <submittedName>
        <fullName evidence="2">Putative cnidarian restricted protein secreted protein</fullName>
    </submittedName>
</protein>